<gene>
    <name evidence="2" type="ORF">C4F51_11170</name>
</gene>
<sequence>MSVQRLPAEWEPLDAVMLTWPHQGTDWNHILDEVTPLYEALATVICDYADLVIAVPANLLEEVRQRLSSMGVPEEHIYLYPVDSNDTWARDHGPLTVLTEQGPKLLDFTFNAWGNKFDASLDNAINKKLFDQQAFPAATYEACDWVLEGGAIEVDGNGTLLTTASCLLNSNRNPHLSQAEIEDRLKAAFGVRKINWLHHGYLAGDDTDSHIDTLARLCPNNVIVYTACDDPEDEHFAELKAMEAELQALTDADGQPYRLLPLPWPQALYNDDDERLPSTYANFLVVNEAVLVPIYDCLSDEDALEQISQAFPGYDVMGIPCATLVEQGGSLHCITMQIPEGVLGYL</sequence>
<keyword evidence="1" id="KW-0378">Hydrolase</keyword>
<dbReference type="GO" id="GO:0004668">
    <property type="term" value="F:protein-arginine deiminase activity"/>
    <property type="evidence" value="ECO:0007669"/>
    <property type="project" value="InterPro"/>
</dbReference>
<dbReference type="InterPro" id="IPR007466">
    <property type="entry name" value="Peptidyl-Arg-deiminase_porph"/>
</dbReference>
<accession>A0A928V2T6</accession>
<dbReference type="Pfam" id="PF04371">
    <property type="entry name" value="PAD_porph"/>
    <property type="match status" value="1"/>
</dbReference>
<dbReference type="SUPFAM" id="SSF55909">
    <property type="entry name" value="Pentein"/>
    <property type="match status" value="1"/>
</dbReference>
<proteinExistence type="predicted"/>
<reference evidence="2" key="1">
    <citation type="submission" date="2018-07" db="EMBL/GenBank/DDBJ databases">
        <title>Genome assembly of strain Ka43.</title>
        <authorList>
            <person name="Kukolya J."/>
            <person name="Nagy I."/>
            <person name="Horvath B."/>
            <person name="Toth A."/>
        </authorList>
    </citation>
    <scope>NUCLEOTIDE SEQUENCE</scope>
    <source>
        <strain evidence="2">KB43</strain>
    </source>
</reference>
<dbReference type="RefSeq" id="WP_193909770.1">
    <property type="nucleotide sequence ID" value="NZ_PRDL01000001.1"/>
</dbReference>
<dbReference type="GO" id="GO:0009446">
    <property type="term" value="P:putrescine biosynthetic process"/>
    <property type="evidence" value="ECO:0007669"/>
    <property type="project" value="InterPro"/>
</dbReference>
<dbReference type="PANTHER" id="PTHR31377">
    <property type="entry name" value="AGMATINE DEIMINASE-RELATED"/>
    <property type="match status" value="1"/>
</dbReference>
<dbReference type="Proteomes" id="UP000652567">
    <property type="component" value="Unassembled WGS sequence"/>
</dbReference>
<dbReference type="GO" id="GO:0047632">
    <property type="term" value="F:agmatine deiminase activity"/>
    <property type="evidence" value="ECO:0007669"/>
    <property type="project" value="TreeGrafter"/>
</dbReference>
<protein>
    <submittedName>
        <fullName evidence="2">Agmatine deiminase family protein</fullName>
    </submittedName>
</protein>
<name>A0A928V2T6_9GAMM</name>
<dbReference type="EMBL" id="PRDL01000001">
    <property type="protein sequence ID" value="MBE8717743.1"/>
    <property type="molecule type" value="Genomic_DNA"/>
</dbReference>
<evidence type="ECO:0000256" key="1">
    <source>
        <dbReference type="ARBA" id="ARBA00022801"/>
    </source>
</evidence>
<organism evidence="2 3">
    <name type="scientific">Cellvibrio polysaccharolyticus</name>
    <dbReference type="NCBI Taxonomy" id="2082724"/>
    <lineage>
        <taxon>Bacteria</taxon>
        <taxon>Pseudomonadati</taxon>
        <taxon>Pseudomonadota</taxon>
        <taxon>Gammaproteobacteria</taxon>
        <taxon>Cellvibrionales</taxon>
        <taxon>Cellvibrionaceae</taxon>
        <taxon>Cellvibrio</taxon>
    </lineage>
</organism>
<keyword evidence="3" id="KW-1185">Reference proteome</keyword>
<dbReference type="PANTHER" id="PTHR31377:SF0">
    <property type="entry name" value="AGMATINE DEIMINASE-RELATED"/>
    <property type="match status" value="1"/>
</dbReference>
<dbReference type="AlphaFoldDB" id="A0A928V2T6"/>
<evidence type="ECO:0000313" key="3">
    <source>
        <dbReference type="Proteomes" id="UP000652567"/>
    </source>
</evidence>
<evidence type="ECO:0000313" key="2">
    <source>
        <dbReference type="EMBL" id="MBE8717743.1"/>
    </source>
</evidence>
<dbReference type="Gene3D" id="3.75.10.10">
    <property type="entry name" value="L-arginine/glycine Amidinotransferase, Chain A"/>
    <property type="match status" value="1"/>
</dbReference>
<comment type="caution">
    <text evidence="2">The sequence shown here is derived from an EMBL/GenBank/DDBJ whole genome shotgun (WGS) entry which is preliminary data.</text>
</comment>